<dbReference type="Pfam" id="PF00069">
    <property type="entry name" value="Pkinase"/>
    <property type="match status" value="1"/>
</dbReference>
<dbReference type="CDD" id="cd14014">
    <property type="entry name" value="STKc_PknB_like"/>
    <property type="match status" value="1"/>
</dbReference>
<feature type="domain" description="Protein kinase" evidence="8">
    <location>
        <begin position="13"/>
        <end position="278"/>
    </location>
</feature>
<feature type="region of interest" description="Disordered" evidence="7">
    <location>
        <begin position="169"/>
        <end position="194"/>
    </location>
</feature>
<gene>
    <name evidence="9" type="ORF">GF068_33980</name>
</gene>
<organism evidence="9 10">
    <name type="scientific">Polyangium spumosum</name>
    <dbReference type="NCBI Taxonomy" id="889282"/>
    <lineage>
        <taxon>Bacteria</taxon>
        <taxon>Pseudomonadati</taxon>
        <taxon>Myxococcota</taxon>
        <taxon>Polyangia</taxon>
        <taxon>Polyangiales</taxon>
        <taxon>Polyangiaceae</taxon>
        <taxon>Polyangium</taxon>
    </lineage>
</organism>
<evidence type="ECO:0000256" key="2">
    <source>
        <dbReference type="ARBA" id="ARBA00022527"/>
    </source>
</evidence>
<evidence type="ECO:0000256" key="3">
    <source>
        <dbReference type="ARBA" id="ARBA00022679"/>
    </source>
</evidence>
<dbReference type="GO" id="GO:0004674">
    <property type="term" value="F:protein serine/threonine kinase activity"/>
    <property type="evidence" value="ECO:0007669"/>
    <property type="project" value="UniProtKB-KW"/>
</dbReference>
<feature type="compositionally biased region" description="Pro residues" evidence="7">
    <location>
        <begin position="377"/>
        <end position="402"/>
    </location>
</feature>
<keyword evidence="2" id="KW-0723">Serine/threonine-protein kinase</keyword>
<sequence length="616" mass="64500">MLLAPGTVIAGRYRLERPLASGGMGSVWVGQHVTLQTEVAIKFISTESAASPAARARFEREARSAAHLRHANIVAVQDYGIEDETPYLVMELLRGESLEERIHARGRLSLEALAPIVQQMSRGLRKAHEAGIIHRDLKPGNVFLARDDDEDVEVVKILDFGIAKETDTSLSENTKTSELMGSPHYMSPEQLRSSKKTDVRSDLWSVGVVLYRALTGRIPFPGDTLAEVMVQVFSARLPPPTSLAPELPPAIDAFFQKALARSPDDRFQTMRELAEAFQSVTSGKGMPAAAPSSPEARASLPSVNATATPLPVAPPLQPPAAVVPPAPVSSPGLSSLGGGFAQPAAALHPPHPPAVPAETTSSPGLPAPGLSAQVGPDAPPPLAPGGPTAPPVAMPTFPPTTAPQPLADASSFPQPPASSAPLPAPPEQTSHAPQLAPPLDPSASRPTRQVQAAVIGVLVVGLLLAIVLIATRPSTEPEGVAAAPPGTTSPNFSGVATAAGTALTPDEMAAAVPDETPIEILEEDLPPAPSATQTARPTGWAWKPIPKGHGRLLIRAKGGTCKVTVNGVYYGVTPVDVVVESGKQRVFCRMPTGSTRSKELRAPEFKVTKVEFEVKQ</sequence>
<dbReference type="PROSITE" id="PS00108">
    <property type="entry name" value="PROTEIN_KINASE_ST"/>
    <property type="match status" value="1"/>
</dbReference>
<dbReference type="Gene3D" id="1.10.510.10">
    <property type="entry name" value="Transferase(Phosphotransferase) domain 1"/>
    <property type="match status" value="1"/>
</dbReference>
<evidence type="ECO:0000256" key="1">
    <source>
        <dbReference type="ARBA" id="ARBA00012513"/>
    </source>
</evidence>
<evidence type="ECO:0000256" key="6">
    <source>
        <dbReference type="ARBA" id="ARBA00022840"/>
    </source>
</evidence>
<evidence type="ECO:0000256" key="5">
    <source>
        <dbReference type="ARBA" id="ARBA00022777"/>
    </source>
</evidence>
<dbReference type="SMART" id="SM00220">
    <property type="entry name" value="S_TKc"/>
    <property type="match status" value="1"/>
</dbReference>
<dbReference type="AlphaFoldDB" id="A0A6N7Q118"/>
<evidence type="ECO:0000259" key="8">
    <source>
        <dbReference type="PROSITE" id="PS50011"/>
    </source>
</evidence>
<keyword evidence="4" id="KW-0547">Nucleotide-binding</keyword>
<feature type="compositionally biased region" description="Pro residues" evidence="7">
    <location>
        <begin position="413"/>
        <end position="426"/>
    </location>
</feature>
<dbReference type="OrthoDB" id="5488336at2"/>
<dbReference type="InterPro" id="IPR000719">
    <property type="entry name" value="Prot_kinase_dom"/>
</dbReference>
<dbReference type="SUPFAM" id="SSF56112">
    <property type="entry name" value="Protein kinase-like (PK-like)"/>
    <property type="match status" value="1"/>
</dbReference>
<name>A0A6N7Q118_9BACT</name>
<keyword evidence="5 9" id="KW-0418">Kinase</keyword>
<feature type="compositionally biased region" description="Polar residues" evidence="7">
    <location>
        <begin position="169"/>
        <end position="179"/>
    </location>
</feature>
<dbReference type="Proteomes" id="UP000440224">
    <property type="component" value="Unassembled WGS sequence"/>
</dbReference>
<keyword evidence="3" id="KW-0808">Transferase</keyword>
<feature type="region of interest" description="Disordered" evidence="7">
    <location>
        <begin position="278"/>
        <end position="301"/>
    </location>
</feature>
<feature type="compositionally biased region" description="Low complexity" evidence="7">
    <location>
        <begin position="287"/>
        <end position="301"/>
    </location>
</feature>
<evidence type="ECO:0000256" key="7">
    <source>
        <dbReference type="SAM" id="MobiDB-lite"/>
    </source>
</evidence>
<dbReference type="GO" id="GO:0005524">
    <property type="term" value="F:ATP binding"/>
    <property type="evidence" value="ECO:0007669"/>
    <property type="project" value="UniProtKB-KW"/>
</dbReference>
<dbReference type="PANTHER" id="PTHR43289">
    <property type="entry name" value="MITOGEN-ACTIVATED PROTEIN KINASE KINASE KINASE 20-RELATED"/>
    <property type="match status" value="1"/>
</dbReference>
<evidence type="ECO:0000313" key="9">
    <source>
        <dbReference type="EMBL" id="MRG96896.1"/>
    </source>
</evidence>
<dbReference type="RefSeq" id="WP_153823694.1">
    <property type="nucleotide sequence ID" value="NZ_WJIE01000014.1"/>
</dbReference>
<evidence type="ECO:0000256" key="4">
    <source>
        <dbReference type="ARBA" id="ARBA00022741"/>
    </source>
</evidence>
<accession>A0A6N7Q118</accession>
<proteinExistence type="predicted"/>
<keyword evidence="10" id="KW-1185">Reference proteome</keyword>
<dbReference type="EC" id="2.7.11.1" evidence="1"/>
<dbReference type="InterPro" id="IPR011009">
    <property type="entry name" value="Kinase-like_dom_sf"/>
</dbReference>
<evidence type="ECO:0000313" key="10">
    <source>
        <dbReference type="Proteomes" id="UP000440224"/>
    </source>
</evidence>
<dbReference type="Gene3D" id="3.30.200.20">
    <property type="entry name" value="Phosphorylase Kinase, domain 1"/>
    <property type="match status" value="1"/>
</dbReference>
<dbReference type="EMBL" id="WJIE01000014">
    <property type="protein sequence ID" value="MRG96896.1"/>
    <property type="molecule type" value="Genomic_DNA"/>
</dbReference>
<feature type="region of interest" description="Disordered" evidence="7">
    <location>
        <begin position="333"/>
        <end position="444"/>
    </location>
</feature>
<dbReference type="PANTHER" id="PTHR43289:SF6">
    <property type="entry name" value="SERINE_THREONINE-PROTEIN KINASE NEKL-3"/>
    <property type="match status" value="1"/>
</dbReference>
<dbReference type="FunFam" id="1.10.510.10:FF:000021">
    <property type="entry name" value="Serine/threonine protein kinase"/>
    <property type="match status" value="1"/>
</dbReference>
<reference evidence="9 10" key="1">
    <citation type="submission" date="2019-10" db="EMBL/GenBank/DDBJ databases">
        <title>A soil myxobacterium in the family Polyangiaceae.</title>
        <authorList>
            <person name="Li Y."/>
            <person name="Wang J."/>
        </authorList>
    </citation>
    <scope>NUCLEOTIDE SEQUENCE [LARGE SCALE GENOMIC DNA]</scope>
    <source>
        <strain evidence="9 10">DSM 14734</strain>
    </source>
</reference>
<protein>
    <recommendedName>
        <fullName evidence="1">non-specific serine/threonine protein kinase</fullName>
        <ecNumber evidence="1">2.7.11.1</ecNumber>
    </recommendedName>
</protein>
<dbReference type="PROSITE" id="PS50011">
    <property type="entry name" value="PROTEIN_KINASE_DOM"/>
    <property type="match status" value="1"/>
</dbReference>
<dbReference type="InterPro" id="IPR008271">
    <property type="entry name" value="Ser/Thr_kinase_AS"/>
</dbReference>
<keyword evidence="6" id="KW-0067">ATP-binding</keyword>
<comment type="caution">
    <text evidence="9">The sequence shown here is derived from an EMBL/GenBank/DDBJ whole genome shotgun (WGS) entry which is preliminary data.</text>
</comment>